<dbReference type="InterPro" id="IPR051167">
    <property type="entry name" value="Prolyl_oligopep/macrocyclase"/>
</dbReference>
<dbReference type="InterPro" id="IPR029058">
    <property type="entry name" value="AB_hydrolase_fold"/>
</dbReference>
<evidence type="ECO:0000256" key="1">
    <source>
        <dbReference type="ARBA" id="ARBA00001070"/>
    </source>
</evidence>
<keyword evidence="11" id="KW-1185">Reference proteome</keyword>
<evidence type="ECO:0000256" key="5">
    <source>
        <dbReference type="ARBA" id="ARBA00022825"/>
    </source>
</evidence>
<dbReference type="Gene3D" id="3.40.50.1820">
    <property type="entry name" value="alpha/beta hydrolase"/>
    <property type="match status" value="1"/>
</dbReference>
<evidence type="ECO:0000313" key="10">
    <source>
        <dbReference type="EMBL" id="PSC69683.1"/>
    </source>
</evidence>
<dbReference type="GO" id="GO:0070012">
    <property type="term" value="F:oligopeptidase activity"/>
    <property type="evidence" value="ECO:0007669"/>
    <property type="project" value="TreeGrafter"/>
</dbReference>
<dbReference type="GO" id="GO:0006508">
    <property type="term" value="P:proteolysis"/>
    <property type="evidence" value="ECO:0007669"/>
    <property type="project" value="UniProtKB-KW"/>
</dbReference>
<evidence type="ECO:0000259" key="9">
    <source>
        <dbReference type="Pfam" id="PF02897"/>
    </source>
</evidence>
<dbReference type="GO" id="GO:0005829">
    <property type="term" value="C:cytosol"/>
    <property type="evidence" value="ECO:0007669"/>
    <property type="project" value="TreeGrafter"/>
</dbReference>
<evidence type="ECO:0000259" key="8">
    <source>
        <dbReference type="Pfam" id="PF00326"/>
    </source>
</evidence>
<gene>
    <name evidence="10" type="ORF">C2E20_6839</name>
</gene>
<feature type="domain" description="Peptidase S9 prolyl oligopeptidase catalytic" evidence="8">
    <location>
        <begin position="579"/>
        <end position="802"/>
    </location>
</feature>
<dbReference type="EMBL" id="LHPF02000025">
    <property type="protein sequence ID" value="PSC69683.1"/>
    <property type="molecule type" value="Genomic_DNA"/>
</dbReference>
<dbReference type="STRING" id="554055.A0A2P6V6G5"/>
<dbReference type="EC" id="3.4.21.-" evidence="6"/>
<protein>
    <recommendedName>
        <fullName evidence="6">Prolyl endopeptidase</fullName>
        <ecNumber evidence="6">3.4.21.-</ecNumber>
    </recommendedName>
</protein>
<dbReference type="Proteomes" id="UP000239649">
    <property type="component" value="Unassembled WGS sequence"/>
</dbReference>
<keyword evidence="5 6" id="KW-0720">Serine protease</keyword>
<dbReference type="PRINTS" id="PR00862">
    <property type="entry name" value="PROLIGOPTASE"/>
</dbReference>
<accession>A0A2P6V6G5</accession>
<evidence type="ECO:0000256" key="6">
    <source>
        <dbReference type="RuleBase" id="RU368024"/>
    </source>
</evidence>
<evidence type="ECO:0000256" key="4">
    <source>
        <dbReference type="ARBA" id="ARBA00022801"/>
    </source>
</evidence>
<dbReference type="Pfam" id="PF02897">
    <property type="entry name" value="Peptidase_S9_N"/>
    <property type="match status" value="1"/>
</dbReference>
<dbReference type="Gene3D" id="2.130.10.120">
    <property type="entry name" value="Prolyl oligopeptidase, N-terminal domain"/>
    <property type="match status" value="1"/>
</dbReference>
<dbReference type="FunFam" id="2.130.10.120:FF:000001">
    <property type="entry name" value="Prolyl endopeptidase"/>
    <property type="match status" value="1"/>
</dbReference>
<evidence type="ECO:0000256" key="2">
    <source>
        <dbReference type="ARBA" id="ARBA00005228"/>
    </source>
</evidence>
<dbReference type="SUPFAM" id="SSF53474">
    <property type="entry name" value="alpha/beta-Hydrolases"/>
    <property type="match status" value="1"/>
</dbReference>
<dbReference type="OrthoDB" id="248387at2759"/>
<dbReference type="PANTHER" id="PTHR42881">
    <property type="entry name" value="PROLYL ENDOPEPTIDASE"/>
    <property type="match status" value="1"/>
</dbReference>
<evidence type="ECO:0000256" key="3">
    <source>
        <dbReference type="ARBA" id="ARBA00022670"/>
    </source>
</evidence>
<dbReference type="GO" id="GO:0004252">
    <property type="term" value="F:serine-type endopeptidase activity"/>
    <property type="evidence" value="ECO:0007669"/>
    <property type="project" value="UniProtKB-UniRule"/>
</dbReference>
<comment type="caution">
    <text evidence="10">The sequence shown here is derived from an EMBL/GenBank/DDBJ whole genome shotgun (WGS) entry which is preliminary data.</text>
</comment>
<dbReference type="AlphaFoldDB" id="A0A2P6V6G5"/>
<comment type="catalytic activity">
    <reaction evidence="1">
        <text>Hydrolysis of Pro-|-Xaa &gt;&gt; Ala-|-Xaa in oligopeptides.</text>
        <dbReference type="EC" id="3.4.21.26"/>
    </reaction>
</comment>
<keyword evidence="4 6" id="KW-0378">Hydrolase</keyword>
<dbReference type="InterPro" id="IPR001375">
    <property type="entry name" value="Peptidase_S9_cat"/>
</dbReference>
<comment type="similarity">
    <text evidence="2 6">Belongs to the peptidase S9A family.</text>
</comment>
<name>A0A2P6V6G5_9CHLO</name>
<dbReference type="PANTHER" id="PTHR42881:SF2">
    <property type="entry name" value="PROLYL ENDOPEPTIDASE"/>
    <property type="match status" value="1"/>
</dbReference>
<dbReference type="InterPro" id="IPR023302">
    <property type="entry name" value="Pept_S9A_N"/>
</dbReference>
<dbReference type="InterPro" id="IPR002470">
    <property type="entry name" value="Peptidase_S9A"/>
</dbReference>
<sequence>MASRSGAGLAAVLGGAAALAGWAAYRALGQERSAVVVPLQRLARHCSRRSRRHAPVPAALGAPQGSLSVSPAEYPKTRRDESVVDELHGVRVADPYRWLEDPDAPETAAWVTSQNELTQRILAQCEGRQQFKDLFTKLYNYEKYGTPYKRGQRYIYSHNSGLQNQFVTYSQGSLEGEPRVLIDPNTLSEDGTVALGGQAFSEDGTLYAYMLSSGGSDWRTIHLKRINQETGETEDLEEEKLDHVKFSGITWTHDNKGFFYCRYEEPKTADKGTETDINLGQQLMYHVLGTPQSNDVTMLADPQNPTWMFGTECTHDGRYLLISVSNGCEPVNKLWYVDLEAIPRDPASGALSFASFDFHAGKEALPVVKLIDDFKAAWDYVSSEGSSVTLHTNAGAPRYRVVRGDLAAAAQAPGGFAAACTDLLPQHEKDLLQWCCLVRGGTLIACYLRDVVSVLQLHDWQSGTLKAPVPMPGIGSVGGFSGSHKHTEWFFSFTSYTEPGAIYRVDMADAEPAPALFRRIATTGFAPDDFETKQEFVTSTDGTRVPMFIVHKKGLQLDGSNPTLLYGYGGFNISLEPGFSVSRMCWMLAYNGVYAVANLRGGGEYGTDWRAAGSCHNKQNVFDDFQSCAEHLHSAGYSSPRTLAIQGGSNGGLLVAACANQRPDLFQVVLAQVGVMDMLRFHKFTIGHAWITDYGSPDKEEDFPVLLCYSPVHNVAQPAGSTRQYPAFLITTGDHDDRVVPLHSHKLTATLQHVLAGAADSPQRNPLLTRVEVKAGHGAGKPTAKIIEETSDMMAFAASVMGAKWQHASS</sequence>
<proteinExistence type="inferred from homology"/>
<evidence type="ECO:0000256" key="7">
    <source>
        <dbReference type="SAM" id="MobiDB-lite"/>
    </source>
</evidence>
<reference evidence="10 11" key="1">
    <citation type="journal article" date="2018" name="Plant J.">
        <title>Genome sequences of Chlorella sorokiniana UTEX 1602 and Micractinium conductrix SAG 241.80: implications to maltose excretion by a green alga.</title>
        <authorList>
            <person name="Arriola M.B."/>
            <person name="Velmurugan N."/>
            <person name="Zhang Y."/>
            <person name="Plunkett M.H."/>
            <person name="Hondzo H."/>
            <person name="Barney B.M."/>
        </authorList>
    </citation>
    <scope>NUCLEOTIDE SEQUENCE [LARGE SCALE GENOMIC DNA]</scope>
    <source>
        <strain evidence="10 11">SAG 241.80</strain>
    </source>
</reference>
<organism evidence="10 11">
    <name type="scientific">Micractinium conductrix</name>
    <dbReference type="NCBI Taxonomy" id="554055"/>
    <lineage>
        <taxon>Eukaryota</taxon>
        <taxon>Viridiplantae</taxon>
        <taxon>Chlorophyta</taxon>
        <taxon>core chlorophytes</taxon>
        <taxon>Trebouxiophyceae</taxon>
        <taxon>Chlorellales</taxon>
        <taxon>Chlorellaceae</taxon>
        <taxon>Chlorella clade</taxon>
        <taxon>Micractinium</taxon>
    </lineage>
</organism>
<dbReference type="SUPFAM" id="SSF50993">
    <property type="entry name" value="Peptidase/esterase 'gauge' domain"/>
    <property type="match status" value="1"/>
</dbReference>
<evidence type="ECO:0000313" key="11">
    <source>
        <dbReference type="Proteomes" id="UP000239649"/>
    </source>
</evidence>
<feature type="domain" description="Peptidase S9A N-terminal" evidence="9">
    <location>
        <begin position="75"/>
        <end position="512"/>
    </location>
</feature>
<feature type="region of interest" description="Disordered" evidence="7">
    <location>
        <begin position="48"/>
        <end position="81"/>
    </location>
</feature>
<keyword evidence="3 6" id="KW-0645">Protease</keyword>
<dbReference type="FunFam" id="3.40.50.1820:FF:000005">
    <property type="entry name" value="Prolyl endopeptidase"/>
    <property type="match status" value="1"/>
</dbReference>
<dbReference type="Pfam" id="PF00326">
    <property type="entry name" value="Peptidase_S9"/>
    <property type="match status" value="1"/>
</dbReference>